<keyword evidence="5" id="KW-0762">Sugar transport</keyword>
<dbReference type="PANTHER" id="PTHR10791">
    <property type="entry name" value="RAG1-ACTIVATING PROTEIN 1"/>
    <property type="match status" value="1"/>
</dbReference>
<protein>
    <recommendedName>
        <fullName evidence="13">Bidirectional sugar transporter SWEET</fullName>
    </recommendedName>
</protein>
<keyword evidence="12" id="KW-1185">Reference proteome</keyword>
<sequence>MILSPTPTIYRIWKNKDVGIASVVPLVAVLGNSHVWMLYGYMGGNIFPIFTNFMTGDFAGSIFIAVYYRYTKDRRRVHQVVGFELLALSLVTIYFFLALHGVTHQSRDQSALTVGSIGVFFSMKLYGAGLERIALVLRHKNGAYIPVHMVIMGSINNFLWVVYTGLDSNWLMFGTCLTSCTLSVIQVILYIIFNPNRPKAGTSQMRLHEDADVHALTAVVVDTRPEMAQKTIDDKQCALPESPVFYAMRSPLSSLQSKP</sequence>
<dbReference type="AlphaFoldDB" id="K3X1W0"/>
<dbReference type="Pfam" id="PF03083">
    <property type="entry name" value="MtN3_slv"/>
    <property type="match status" value="2"/>
</dbReference>
<feature type="transmembrane region" description="Helical" evidence="10">
    <location>
        <begin position="20"/>
        <end position="39"/>
    </location>
</feature>
<evidence type="ECO:0000256" key="6">
    <source>
        <dbReference type="ARBA" id="ARBA00022692"/>
    </source>
</evidence>
<comment type="similarity">
    <text evidence="2">Belongs to the SWEET sugar transporter family.</text>
</comment>
<dbReference type="Gene3D" id="1.20.1280.290">
    <property type="match status" value="2"/>
</dbReference>
<evidence type="ECO:0000313" key="11">
    <source>
        <dbReference type="EnsemblProtists" id="PYU1_T011209"/>
    </source>
</evidence>
<feature type="transmembrane region" description="Helical" evidence="10">
    <location>
        <begin position="142"/>
        <end position="163"/>
    </location>
</feature>
<evidence type="ECO:0000256" key="9">
    <source>
        <dbReference type="ARBA" id="ARBA00023136"/>
    </source>
</evidence>
<reference evidence="11" key="3">
    <citation type="submission" date="2015-02" db="UniProtKB">
        <authorList>
            <consortium name="EnsemblProtists"/>
        </authorList>
    </citation>
    <scope>IDENTIFICATION</scope>
    <source>
        <strain evidence="11">DAOM BR144</strain>
    </source>
</reference>
<dbReference type="EnsemblProtists" id="PYU1_T011209">
    <property type="protein sequence ID" value="PYU1_T011209"/>
    <property type="gene ID" value="PYU1_G011184"/>
</dbReference>
<dbReference type="GO" id="GO:0051119">
    <property type="term" value="F:sugar transmembrane transporter activity"/>
    <property type="evidence" value="ECO:0007669"/>
    <property type="project" value="InterPro"/>
</dbReference>
<name>K3X1W0_GLOUD</name>
<keyword evidence="6 10" id="KW-0812">Transmembrane</keyword>
<feature type="transmembrane region" description="Helical" evidence="10">
    <location>
        <begin position="111"/>
        <end position="130"/>
    </location>
</feature>
<dbReference type="VEuPathDB" id="FungiDB:PYU1_G011184"/>
<dbReference type="InParanoid" id="K3X1W0"/>
<accession>K3X1W0</accession>
<dbReference type="HOGENOM" id="CLU_048643_2_0_1"/>
<keyword evidence="3" id="KW-0813">Transport</keyword>
<evidence type="ECO:0000256" key="1">
    <source>
        <dbReference type="ARBA" id="ARBA00004651"/>
    </source>
</evidence>
<dbReference type="InterPro" id="IPR047664">
    <property type="entry name" value="SWEET"/>
</dbReference>
<evidence type="ECO:0000256" key="7">
    <source>
        <dbReference type="ARBA" id="ARBA00022737"/>
    </source>
</evidence>
<feature type="transmembrane region" description="Helical" evidence="10">
    <location>
        <begin position="45"/>
        <end position="68"/>
    </location>
</feature>
<dbReference type="FunFam" id="1.20.1280.290:FF:000007">
    <property type="entry name" value="Bidirectional sugar transporter SWEET7"/>
    <property type="match status" value="2"/>
</dbReference>
<evidence type="ECO:0000256" key="8">
    <source>
        <dbReference type="ARBA" id="ARBA00022989"/>
    </source>
</evidence>
<organism evidence="11 12">
    <name type="scientific">Globisporangium ultimum (strain ATCC 200006 / CBS 805.95 / DAOM BR144)</name>
    <name type="common">Pythium ultimum</name>
    <dbReference type="NCBI Taxonomy" id="431595"/>
    <lineage>
        <taxon>Eukaryota</taxon>
        <taxon>Sar</taxon>
        <taxon>Stramenopiles</taxon>
        <taxon>Oomycota</taxon>
        <taxon>Peronosporomycetes</taxon>
        <taxon>Pythiales</taxon>
        <taxon>Pythiaceae</taxon>
        <taxon>Globisporangium</taxon>
    </lineage>
</organism>
<reference evidence="12" key="1">
    <citation type="journal article" date="2010" name="Genome Biol.">
        <title>Genome sequence of the necrotrophic plant pathogen Pythium ultimum reveals original pathogenicity mechanisms and effector repertoire.</title>
        <authorList>
            <person name="Levesque C.A."/>
            <person name="Brouwer H."/>
            <person name="Cano L."/>
            <person name="Hamilton J.P."/>
            <person name="Holt C."/>
            <person name="Huitema E."/>
            <person name="Raffaele S."/>
            <person name="Robideau G.P."/>
            <person name="Thines M."/>
            <person name="Win J."/>
            <person name="Zerillo M.M."/>
            <person name="Beakes G.W."/>
            <person name="Boore J.L."/>
            <person name="Busam D."/>
            <person name="Dumas B."/>
            <person name="Ferriera S."/>
            <person name="Fuerstenberg S.I."/>
            <person name="Gachon C.M."/>
            <person name="Gaulin E."/>
            <person name="Govers F."/>
            <person name="Grenville-Briggs L."/>
            <person name="Horner N."/>
            <person name="Hostetler J."/>
            <person name="Jiang R.H."/>
            <person name="Johnson J."/>
            <person name="Krajaejun T."/>
            <person name="Lin H."/>
            <person name="Meijer H.J."/>
            <person name="Moore B."/>
            <person name="Morris P."/>
            <person name="Phuntmart V."/>
            <person name="Puiu D."/>
            <person name="Shetty J."/>
            <person name="Stajich J.E."/>
            <person name="Tripathy S."/>
            <person name="Wawra S."/>
            <person name="van West P."/>
            <person name="Whitty B.R."/>
            <person name="Coutinho P.M."/>
            <person name="Henrissat B."/>
            <person name="Martin F."/>
            <person name="Thomas P.D."/>
            <person name="Tyler B.M."/>
            <person name="De Vries R.P."/>
            <person name="Kamoun S."/>
            <person name="Yandell M."/>
            <person name="Tisserat N."/>
            <person name="Buell C.R."/>
        </authorList>
    </citation>
    <scope>NUCLEOTIDE SEQUENCE</scope>
    <source>
        <strain evidence="12">DAOM:BR144</strain>
    </source>
</reference>
<dbReference type="EMBL" id="GL376606">
    <property type="status" value="NOT_ANNOTATED_CDS"/>
    <property type="molecule type" value="Genomic_DNA"/>
</dbReference>
<dbReference type="eggNOG" id="KOG1623">
    <property type="taxonomic scope" value="Eukaryota"/>
</dbReference>
<keyword evidence="9 10" id="KW-0472">Membrane</keyword>
<dbReference type="OMA" id="HSYGSDE"/>
<evidence type="ECO:0008006" key="13">
    <source>
        <dbReference type="Google" id="ProtNLM"/>
    </source>
</evidence>
<evidence type="ECO:0000313" key="12">
    <source>
        <dbReference type="Proteomes" id="UP000019132"/>
    </source>
</evidence>
<dbReference type="PANTHER" id="PTHR10791:SF30">
    <property type="entry name" value="SUGAR TRANSPORTER SWEET1"/>
    <property type="match status" value="1"/>
</dbReference>
<dbReference type="GO" id="GO:0005886">
    <property type="term" value="C:plasma membrane"/>
    <property type="evidence" value="ECO:0007669"/>
    <property type="project" value="UniProtKB-SubCell"/>
</dbReference>
<reference evidence="12" key="2">
    <citation type="submission" date="2010-04" db="EMBL/GenBank/DDBJ databases">
        <authorList>
            <person name="Buell R."/>
            <person name="Hamilton J."/>
            <person name="Hostetler J."/>
        </authorList>
    </citation>
    <scope>NUCLEOTIDE SEQUENCE [LARGE SCALE GENOMIC DNA]</scope>
    <source>
        <strain evidence="12">DAOM:BR144</strain>
    </source>
</reference>
<proteinExistence type="inferred from homology"/>
<evidence type="ECO:0000256" key="3">
    <source>
        <dbReference type="ARBA" id="ARBA00022448"/>
    </source>
</evidence>
<dbReference type="Proteomes" id="UP000019132">
    <property type="component" value="Unassembled WGS sequence"/>
</dbReference>
<comment type="subcellular location">
    <subcellularLocation>
        <location evidence="1">Cell membrane</location>
        <topology evidence="1">Multi-pass membrane protein</topology>
    </subcellularLocation>
</comment>
<evidence type="ECO:0000256" key="2">
    <source>
        <dbReference type="ARBA" id="ARBA00007809"/>
    </source>
</evidence>
<feature type="transmembrane region" description="Helical" evidence="10">
    <location>
        <begin position="80"/>
        <end position="99"/>
    </location>
</feature>
<feature type="transmembrane region" description="Helical" evidence="10">
    <location>
        <begin position="169"/>
        <end position="193"/>
    </location>
</feature>
<keyword evidence="7" id="KW-0677">Repeat</keyword>
<evidence type="ECO:0000256" key="10">
    <source>
        <dbReference type="SAM" id="Phobius"/>
    </source>
</evidence>
<evidence type="ECO:0000256" key="4">
    <source>
        <dbReference type="ARBA" id="ARBA00022475"/>
    </source>
</evidence>
<keyword evidence="4" id="KW-1003">Cell membrane</keyword>
<evidence type="ECO:0000256" key="5">
    <source>
        <dbReference type="ARBA" id="ARBA00022597"/>
    </source>
</evidence>
<dbReference type="InterPro" id="IPR004316">
    <property type="entry name" value="SWEET_rpt"/>
</dbReference>
<keyword evidence="8 10" id="KW-1133">Transmembrane helix</keyword>